<comment type="caution">
    <text evidence="6">The sequence shown here is derived from an EMBL/GenBank/DDBJ whole genome shotgun (WGS) entry which is preliminary data.</text>
</comment>
<keyword evidence="3" id="KW-0963">Cytoplasm</keyword>
<keyword evidence="4" id="KW-0539">Nucleus</keyword>
<dbReference type="PANTHER" id="PTHR18829:SF0">
    <property type="entry name" value="PROTEIN YAE1 HOMOLOG"/>
    <property type="match status" value="1"/>
</dbReference>
<keyword evidence="7" id="KW-1185">Reference proteome</keyword>
<dbReference type="EMBL" id="JARQZJ010000001">
    <property type="protein sequence ID" value="KAK9869328.1"/>
    <property type="molecule type" value="Genomic_DNA"/>
</dbReference>
<dbReference type="PANTHER" id="PTHR18829">
    <property type="entry name" value="PROTEIN YAE1 HOMOLOG"/>
    <property type="match status" value="1"/>
</dbReference>
<evidence type="ECO:0000256" key="3">
    <source>
        <dbReference type="ARBA" id="ARBA00022490"/>
    </source>
</evidence>
<name>A0AAW1TM07_9CUCU</name>
<accession>A0AAW1TM07</accession>
<gene>
    <name evidence="6" type="ORF">WA026_003082</name>
</gene>
<dbReference type="InterPro" id="IPR019191">
    <property type="entry name" value="Essential_protein_Yae1_N"/>
</dbReference>
<comment type="subcellular location">
    <subcellularLocation>
        <location evidence="2">Cytoplasm</location>
    </subcellularLocation>
    <subcellularLocation>
        <location evidence="1">Nucleus</location>
    </subcellularLocation>
</comment>
<dbReference type="GO" id="GO:0005737">
    <property type="term" value="C:cytoplasm"/>
    <property type="evidence" value="ECO:0007669"/>
    <property type="project" value="UniProtKB-SubCell"/>
</dbReference>
<protein>
    <recommendedName>
        <fullName evidence="5">Essential protein Yae1 N-terminal domain-containing protein</fullName>
    </recommendedName>
</protein>
<proteinExistence type="predicted"/>
<dbReference type="Pfam" id="PF09811">
    <property type="entry name" value="Yae1_N"/>
    <property type="match status" value="1"/>
</dbReference>
<dbReference type="GO" id="GO:0005634">
    <property type="term" value="C:nucleus"/>
    <property type="evidence" value="ECO:0007669"/>
    <property type="project" value="UniProtKB-SubCell"/>
</dbReference>
<dbReference type="Proteomes" id="UP001431783">
    <property type="component" value="Unassembled WGS sequence"/>
</dbReference>
<organism evidence="6 7">
    <name type="scientific">Henosepilachna vigintioctopunctata</name>
    <dbReference type="NCBI Taxonomy" id="420089"/>
    <lineage>
        <taxon>Eukaryota</taxon>
        <taxon>Metazoa</taxon>
        <taxon>Ecdysozoa</taxon>
        <taxon>Arthropoda</taxon>
        <taxon>Hexapoda</taxon>
        <taxon>Insecta</taxon>
        <taxon>Pterygota</taxon>
        <taxon>Neoptera</taxon>
        <taxon>Endopterygota</taxon>
        <taxon>Coleoptera</taxon>
        <taxon>Polyphaga</taxon>
        <taxon>Cucujiformia</taxon>
        <taxon>Coccinelloidea</taxon>
        <taxon>Coccinellidae</taxon>
        <taxon>Epilachninae</taxon>
        <taxon>Epilachnini</taxon>
        <taxon>Henosepilachna</taxon>
    </lineage>
</organism>
<feature type="domain" description="Essential protein Yae1 N-terminal" evidence="5">
    <location>
        <begin position="29"/>
        <end position="66"/>
    </location>
</feature>
<evidence type="ECO:0000256" key="1">
    <source>
        <dbReference type="ARBA" id="ARBA00004123"/>
    </source>
</evidence>
<evidence type="ECO:0000313" key="6">
    <source>
        <dbReference type="EMBL" id="KAK9869328.1"/>
    </source>
</evidence>
<reference evidence="6 7" key="1">
    <citation type="submission" date="2023-03" db="EMBL/GenBank/DDBJ databases">
        <title>Genome insight into feeding habits of ladybird beetles.</title>
        <authorList>
            <person name="Li H.-S."/>
            <person name="Huang Y.-H."/>
            <person name="Pang H."/>
        </authorList>
    </citation>
    <scope>NUCLEOTIDE SEQUENCE [LARGE SCALE GENOMIC DNA]</scope>
    <source>
        <strain evidence="6">SYSU_2023b</strain>
        <tissue evidence="6">Whole body</tissue>
    </source>
</reference>
<dbReference type="InterPro" id="IPR038881">
    <property type="entry name" value="Yae1-like"/>
</dbReference>
<evidence type="ECO:0000256" key="2">
    <source>
        <dbReference type="ARBA" id="ARBA00004496"/>
    </source>
</evidence>
<evidence type="ECO:0000259" key="5">
    <source>
        <dbReference type="Pfam" id="PF09811"/>
    </source>
</evidence>
<evidence type="ECO:0000313" key="7">
    <source>
        <dbReference type="Proteomes" id="UP001431783"/>
    </source>
</evidence>
<evidence type="ECO:0000256" key="4">
    <source>
        <dbReference type="ARBA" id="ARBA00023242"/>
    </source>
</evidence>
<dbReference type="AlphaFoldDB" id="A0AAW1TM07"/>
<sequence>MSESTENDAEKDIINKTFLRMKSNLVKEGYREGIEQGKQNVYQQYFDQGYMNGFQNGYRLGRLKGISWAKFTFDNSSQPNIDVLRKTSTAACILCNEENLLSKSISDIRNNQIYILDRLIDDIQNKKG</sequence>